<evidence type="ECO:0000313" key="2">
    <source>
        <dbReference type="EMBL" id="KAF2814755.1"/>
    </source>
</evidence>
<accession>A0A6A6Z3L9</accession>
<reference evidence="2 4" key="1">
    <citation type="journal article" date="2020" name="Stud. Mycol.">
        <title>101 Dothideomycetes genomes: a test case for predicting lifestyles and emergence of pathogens.</title>
        <authorList>
            <person name="Haridas S."/>
            <person name="Albert R."/>
            <person name="Binder M."/>
            <person name="Bloem J."/>
            <person name="Labutti K."/>
            <person name="Salamov A."/>
            <person name="Andreopoulos B."/>
            <person name="Baker S."/>
            <person name="Barry K."/>
            <person name="Bills G."/>
            <person name="Bluhm B."/>
            <person name="Cannon C."/>
            <person name="Castanera R."/>
            <person name="Culley D."/>
            <person name="Daum C."/>
            <person name="Ezra D."/>
            <person name="Gonzalez J."/>
            <person name="Henrissat B."/>
            <person name="Kuo A."/>
            <person name="Liang C."/>
            <person name="Lipzen A."/>
            <person name="Lutzoni F."/>
            <person name="Magnuson J."/>
            <person name="Mondo S."/>
            <person name="Nolan M."/>
            <person name="Ohm R."/>
            <person name="Pangilinan J."/>
            <person name="Park H.-J."/>
            <person name="Ramirez L."/>
            <person name="Alfaro M."/>
            <person name="Sun H."/>
            <person name="Tritt A."/>
            <person name="Yoshinaga Y."/>
            <person name="Zwiers L.-H."/>
            <person name="Turgeon B."/>
            <person name="Goodwin S."/>
            <person name="Spatafora J."/>
            <person name="Crous P."/>
            <person name="Grigoriev I."/>
        </authorList>
    </citation>
    <scope>NUCLEOTIDE SEQUENCE</scope>
    <source>
        <strain evidence="2 4">CBS 304.34</strain>
    </source>
</reference>
<reference evidence="4" key="2">
    <citation type="submission" date="2020-04" db="EMBL/GenBank/DDBJ databases">
        <authorList>
            <consortium name="NCBI Genome Project"/>
        </authorList>
    </citation>
    <scope>NUCLEOTIDE SEQUENCE</scope>
    <source>
        <strain evidence="4">CBS 304.34</strain>
    </source>
</reference>
<dbReference type="GeneID" id="54459879"/>
<dbReference type="Pfam" id="PF00144">
    <property type="entry name" value="Beta-lactamase"/>
    <property type="match status" value="1"/>
</dbReference>
<dbReference type="InterPro" id="IPR050789">
    <property type="entry name" value="Diverse_Enzym_Activities"/>
</dbReference>
<protein>
    <submittedName>
        <fullName evidence="2 4">Beta-lactamase family protein</fullName>
    </submittedName>
</protein>
<dbReference type="Gene3D" id="3.40.710.10">
    <property type="entry name" value="DD-peptidase/beta-lactamase superfamily"/>
    <property type="match status" value="1"/>
</dbReference>
<dbReference type="OrthoDB" id="428260at2759"/>
<sequence length="409" mass="44907">MGKLSPESLQTLKQITEDACADPETGIPGTTVVVVGKDGKELFAHAAGKRGYGSKEPMTLDNIYWIASCTKMITGVAVMQLVEQGKLKLDDATQVEELCPELKAVKVLQKDGSLVDKKRGITLRMLLSHTAGFGYAFFNNELRDYNKPLGYDEFSGHLKDIIQPLVHQPGEGWEYGVNIDWAGIVLERATGTSLNNYMQKHILEPLGLKNMSMFPTESMKKNLAYMNTRKPDGKLGRYDHINRRPLIVEGNDIATTLNSGGAGMFAKPQEYVQILATLLNDGTSPTTGAKILSKATVDEMFKNQIPDFPNFARQGIPAAKPDLTNAIPELYPIPGDKPQGWGLTFMLTEGVTGRSKGTAQWAGLPNLWWWCDREKGVAGIICNQILPFCDVKTLGLWVAIESAVYKALG</sequence>
<dbReference type="PANTHER" id="PTHR43283:SF3">
    <property type="entry name" value="BETA-LACTAMASE FAMILY PROTEIN (AFU_ORTHOLOGUE AFUA_5G07500)"/>
    <property type="match status" value="1"/>
</dbReference>
<dbReference type="SUPFAM" id="SSF56601">
    <property type="entry name" value="beta-lactamase/transpeptidase-like"/>
    <property type="match status" value="1"/>
</dbReference>
<keyword evidence="3" id="KW-1185">Reference proteome</keyword>
<organism evidence="2">
    <name type="scientific">Mytilinidion resinicola</name>
    <dbReference type="NCBI Taxonomy" id="574789"/>
    <lineage>
        <taxon>Eukaryota</taxon>
        <taxon>Fungi</taxon>
        <taxon>Dikarya</taxon>
        <taxon>Ascomycota</taxon>
        <taxon>Pezizomycotina</taxon>
        <taxon>Dothideomycetes</taxon>
        <taxon>Pleosporomycetidae</taxon>
        <taxon>Mytilinidiales</taxon>
        <taxon>Mytilinidiaceae</taxon>
        <taxon>Mytilinidion</taxon>
    </lineage>
</organism>
<evidence type="ECO:0000313" key="3">
    <source>
        <dbReference type="Proteomes" id="UP000504636"/>
    </source>
</evidence>
<name>A0A6A6Z3L9_9PEZI</name>
<evidence type="ECO:0000259" key="1">
    <source>
        <dbReference type="Pfam" id="PF00144"/>
    </source>
</evidence>
<gene>
    <name evidence="2 4" type="ORF">BDZ99DRAFT_458742</name>
</gene>
<dbReference type="InterPro" id="IPR001466">
    <property type="entry name" value="Beta-lactam-related"/>
</dbReference>
<dbReference type="EMBL" id="MU003694">
    <property type="protein sequence ID" value="KAF2814755.1"/>
    <property type="molecule type" value="Genomic_DNA"/>
</dbReference>
<evidence type="ECO:0000313" key="4">
    <source>
        <dbReference type="RefSeq" id="XP_033581719.1"/>
    </source>
</evidence>
<dbReference type="RefSeq" id="XP_033581719.1">
    <property type="nucleotide sequence ID" value="XM_033718986.1"/>
</dbReference>
<reference evidence="4" key="3">
    <citation type="submission" date="2025-04" db="UniProtKB">
        <authorList>
            <consortium name="RefSeq"/>
        </authorList>
    </citation>
    <scope>IDENTIFICATION</scope>
    <source>
        <strain evidence="4">CBS 304.34</strain>
    </source>
</reference>
<proteinExistence type="predicted"/>
<dbReference type="AlphaFoldDB" id="A0A6A6Z3L9"/>
<dbReference type="PANTHER" id="PTHR43283">
    <property type="entry name" value="BETA-LACTAMASE-RELATED"/>
    <property type="match status" value="1"/>
</dbReference>
<dbReference type="InterPro" id="IPR012338">
    <property type="entry name" value="Beta-lactam/transpept-like"/>
</dbReference>
<dbReference type="Proteomes" id="UP000504636">
    <property type="component" value="Unplaced"/>
</dbReference>
<feature type="domain" description="Beta-lactamase-related" evidence="1">
    <location>
        <begin position="24"/>
        <end position="381"/>
    </location>
</feature>